<dbReference type="RefSeq" id="WP_135110022.1">
    <property type="nucleotide sequence ID" value="NZ_SRHY01000014.1"/>
</dbReference>
<dbReference type="Proteomes" id="UP000298484">
    <property type="component" value="Unassembled WGS sequence"/>
</dbReference>
<dbReference type="AlphaFoldDB" id="A0A4Y9ABZ7"/>
<gene>
    <name evidence="1" type="ORF">E4U82_09805</name>
</gene>
<organism evidence="1 2">
    <name type="scientific">Lentibacillus salicampi</name>
    <dbReference type="NCBI Taxonomy" id="175306"/>
    <lineage>
        <taxon>Bacteria</taxon>
        <taxon>Bacillati</taxon>
        <taxon>Bacillota</taxon>
        <taxon>Bacilli</taxon>
        <taxon>Bacillales</taxon>
        <taxon>Bacillaceae</taxon>
        <taxon>Lentibacillus</taxon>
    </lineage>
</organism>
<dbReference type="EMBL" id="SRHY01000014">
    <property type="protein sequence ID" value="TFJ92832.1"/>
    <property type="molecule type" value="Genomic_DNA"/>
</dbReference>
<comment type="caution">
    <text evidence="1">The sequence shown here is derived from an EMBL/GenBank/DDBJ whole genome shotgun (WGS) entry which is preliminary data.</text>
</comment>
<proteinExistence type="predicted"/>
<evidence type="ECO:0000313" key="1">
    <source>
        <dbReference type="EMBL" id="TFJ92832.1"/>
    </source>
</evidence>
<sequence length="75" mass="8781">MNINQSIRDAKSNLKYMKAVRRRLFWLKITNLRAGFYERLCLANGYSKGNIKNLANEYGVTCEEVCEEEVMAWQS</sequence>
<dbReference type="OrthoDB" id="9854162at2"/>
<protein>
    <submittedName>
        <fullName evidence="1">Uncharacterized protein</fullName>
    </submittedName>
</protein>
<reference evidence="1 2" key="1">
    <citation type="submission" date="2019-03" db="EMBL/GenBank/DDBJ databases">
        <title>Genome sequence of Lentibacillus salicampi ATCC BAA-719.</title>
        <authorList>
            <person name="Maclea K.S."/>
            <person name="Simoes Junior M."/>
        </authorList>
    </citation>
    <scope>NUCLEOTIDE SEQUENCE [LARGE SCALE GENOMIC DNA]</scope>
    <source>
        <strain evidence="1 2">ATCC BAA-719</strain>
    </source>
</reference>
<name>A0A4Y9ABZ7_9BACI</name>
<evidence type="ECO:0000313" key="2">
    <source>
        <dbReference type="Proteomes" id="UP000298484"/>
    </source>
</evidence>
<keyword evidence="2" id="KW-1185">Reference proteome</keyword>
<accession>A0A4Y9ABZ7</accession>